<evidence type="ECO:0000313" key="1">
    <source>
        <dbReference type="EMBL" id="CAJ1378390.1"/>
    </source>
</evidence>
<reference evidence="1" key="1">
    <citation type="submission" date="2023-08" db="EMBL/GenBank/DDBJ databases">
        <authorList>
            <person name="Chen Y."/>
            <person name="Shah S."/>
            <person name="Dougan E. K."/>
            <person name="Thang M."/>
            <person name="Chan C."/>
        </authorList>
    </citation>
    <scope>NUCLEOTIDE SEQUENCE</scope>
</reference>
<evidence type="ECO:0000313" key="2">
    <source>
        <dbReference type="Proteomes" id="UP001178507"/>
    </source>
</evidence>
<keyword evidence="2" id="KW-1185">Reference proteome</keyword>
<sequence length="850" mass="95061">MASTGTVAGDTPKLVQPLQKCFEEARAAMEKEMAQDPAPEVSCEQITSTTKWLKSIAQAMNEHNDGFSRLGLSNLTDDELHRNQALAREASRQLTLLFADKSSKFTTTSQHQVMKFDMGSQSQEIKANLSNFGKFLEHFSKAKWLGDLVAPEFVEQKQLTVKLLANLQNPAKQKLQVQVNQQQSQCNYCCQWKFNTSSFCEHCLCCAHQYGRGCPYGCDAKATAILSKDAILYEGIKSGESSLEKLQGLAQMAEALAKACRKDASAREVVSKELAKKMKLLKDFAEAVNEVPKVLRQFLLIRAGSIGDISELKAWVSKEEADRVHKTLEEFRDEVNEEKVMRRLNMKRAASEGSWSCISKGSSKEEKKKNKVNMSPVRSNRIAYCPRVGLTLKYLRVALGRLCESSWVVLKIKETGHSFLARCAFSALAAAEAATGKLIPESAEQRGCVDSAERLSEEALGTSPRCEQCPEGCVVVLLLQALALPDFAEVRLCSYSLMYYFRANAYFKEFEPHWTWDLRENLPALLNARRGQCAQARSRELQADRLPLLKEDSKEGQVAVLLAATASMLERYQPFINLWRCYALSHGLAFILETDPGGAPAPNWMRWFAAERLLPFYRAVLIVDPDQVIVPACWNISIPDLLGAWPDGVEPPPDVGMRDFGRPQTLNNGVALLRNSARGRFFLSLLLDKAKWFQTIEHDQGPFDETVLEVLGLEAEAEDGQGYDSECAQYLFPNVQGNHEVALYAMCWWRQSEALAGPFGQRGSRVIRFMDPRQVDVNHVVGARGLSDPALLYHFAGRSKDWDAMLDTFGLDRDSTKDCREVLNYVQRRSGECVPGGPVVEECEPPEVVC</sequence>
<proteinExistence type="predicted"/>
<gene>
    <name evidence="1" type="ORF">EVOR1521_LOCUS6952</name>
</gene>
<dbReference type="AlphaFoldDB" id="A0AA36MSF2"/>
<organism evidence="1 2">
    <name type="scientific">Effrenium voratum</name>
    <dbReference type="NCBI Taxonomy" id="2562239"/>
    <lineage>
        <taxon>Eukaryota</taxon>
        <taxon>Sar</taxon>
        <taxon>Alveolata</taxon>
        <taxon>Dinophyceae</taxon>
        <taxon>Suessiales</taxon>
        <taxon>Symbiodiniaceae</taxon>
        <taxon>Effrenium</taxon>
    </lineage>
</organism>
<comment type="caution">
    <text evidence="1">The sequence shown here is derived from an EMBL/GenBank/DDBJ whole genome shotgun (WGS) entry which is preliminary data.</text>
</comment>
<dbReference type="EMBL" id="CAUJNA010000538">
    <property type="protein sequence ID" value="CAJ1378390.1"/>
    <property type="molecule type" value="Genomic_DNA"/>
</dbReference>
<accession>A0AA36MSF2</accession>
<dbReference type="Proteomes" id="UP001178507">
    <property type="component" value="Unassembled WGS sequence"/>
</dbReference>
<name>A0AA36MSF2_9DINO</name>
<protein>
    <submittedName>
        <fullName evidence="1">Uncharacterized protein</fullName>
    </submittedName>
</protein>